<evidence type="ECO:0000313" key="3">
    <source>
        <dbReference type="Proteomes" id="UP000190042"/>
    </source>
</evidence>
<keyword evidence="1" id="KW-0472">Membrane</keyword>
<keyword evidence="1" id="KW-0812">Transmembrane</keyword>
<name>A0A1T4XIG0_9BACL</name>
<dbReference type="PANTHER" id="PTHR37826">
    <property type="entry name" value="FLOTILLIN BAND_7_5 DOMAIN PROTEIN"/>
    <property type="match status" value="1"/>
</dbReference>
<dbReference type="EMBL" id="FUYJ01000001">
    <property type="protein sequence ID" value="SKA88908.1"/>
    <property type="molecule type" value="Genomic_DNA"/>
</dbReference>
<keyword evidence="3" id="KW-1185">Reference proteome</keyword>
<evidence type="ECO:0000313" key="2">
    <source>
        <dbReference type="EMBL" id="SKA88908.1"/>
    </source>
</evidence>
<protein>
    <submittedName>
        <fullName evidence="2">Replication restart DNA helicase PriA</fullName>
    </submittedName>
</protein>
<sequence length="370" mass="41843">MLTSLDEQSSTIVEETENIKCPSCGSNTKFDPETGGLKCPSCSHEMAIEATSKHNVELDFNAAGDSLYHLWQEDKRVFSCDSCGAESVLDANAIADFCSFCGSSHIAVTEKDAGIQPGLMIPFHISKDEAHAKFKEWIKGHFFAPSKLKVSYRLQKISGAYLPYWTYDSETSSRYVVRVGNYYYVTETRTVYEDGKAKQVTEQVRKIRWHRESGIYRKFFDDVLIKASTRVEPKLLQKVQPFQMASLTDYKVDYMSGFLAERYSVSLQQGFTEAQDYMKQRIINGIEGSIAGDIVEVVNVSTDYSDITYKHVLLPLWISSFQFNQKVYQFIVNGQTGKVSGNYPISILKVVLVSISVLVVLFIVYLFIDS</sequence>
<dbReference type="Proteomes" id="UP000190042">
    <property type="component" value="Unassembled WGS sequence"/>
</dbReference>
<accession>A0A1T4XIG0</accession>
<dbReference type="GO" id="GO:0004386">
    <property type="term" value="F:helicase activity"/>
    <property type="evidence" value="ECO:0007669"/>
    <property type="project" value="UniProtKB-KW"/>
</dbReference>
<keyword evidence="2" id="KW-0547">Nucleotide-binding</keyword>
<gene>
    <name evidence="2" type="ORF">SAMN04244570_0761</name>
</gene>
<organism evidence="2 3">
    <name type="scientific">Sporosarcina newyorkensis</name>
    <dbReference type="NCBI Taxonomy" id="759851"/>
    <lineage>
        <taxon>Bacteria</taxon>
        <taxon>Bacillati</taxon>
        <taxon>Bacillota</taxon>
        <taxon>Bacilli</taxon>
        <taxon>Bacillales</taxon>
        <taxon>Caryophanaceae</taxon>
        <taxon>Sporosarcina</taxon>
    </lineage>
</organism>
<reference evidence="3" key="1">
    <citation type="submission" date="2017-02" db="EMBL/GenBank/DDBJ databases">
        <authorList>
            <person name="Varghese N."/>
            <person name="Submissions S."/>
        </authorList>
    </citation>
    <scope>NUCLEOTIDE SEQUENCE [LARGE SCALE GENOMIC DNA]</scope>
    <source>
        <strain evidence="3">DSM 23966</strain>
    </source>
</reference>
<feature type="transmembrane region" description="Helical" evidence="1">
    <location>
        <begin position="347"/>
        <end position="368"/>
    </location>
</feature>
<keyword evidence="2" id="KW-0347">Helicase</keyword>
<dbReference type="PANTHER" id="PTHR37826:SF3">
    <property type="entry name" value="J DOMAIN-CONTAINING PROTEIN"/>
    <property type="match status" value="1"/>
</dbReference>
<proteinExistence type="predicted"/>
<dbReference type="RefSeq" id="WP_078816596.1">
    <property type="nucleotide sequence ID" value="NZ_FUYJ01000001.1"/>
</dbReference>
<evidence type="ECO:0000256" key="1">
    <source>
        <dbReference type="SAM" id="Phobius"/>
    </source>
</evidence>
<dbReference type="AlphaFoldDB" id="A0A1T4XIG0"/>
<keyword evidence="2" id="KW-0378">Hydrolase</keyword>
<keyword evidence="1" id="KW-1133">Transmembrane helix</keyword>
<keyword evidence="2" id="KW-0067">ATP-binding</keyword>